<keyword evidence="1" id="KW-0472">Membrane</keyword>
<gene>
    <name evidence="3" type="ORF">A7K91_16000</name>
</gene>
<dbReference type="AlphaFoldDB" id="A0A1A5YEQ3"/>
<evidence type="ECO:0000256" key="1">
    <source>
        <dbReference type="SAM" id="Phobius"/>
    </source>
</evidence>
<dbReference type="Proteomes" id="UP000092024">
    <property type="component" value="Unassembled WGS sequence"/>
</dbReference>
<evidence type="ECO:0000313" key="4">
    <source>
        <dbReference type="Proteomes" id="UP000092024"/>
    </source>
</evidence>
<proteinExistence type="predicted"/>
<feature type="transmembrane region" description="Helical" evidence="1">
    <location>
        <begin position="151"/>
        <end position="172"/>
    </location>
</feature>
<dbReference type="STRING" id="1844972.A7K91_16000"/>
<dbReference type="PANTHER" id="PTHR35797">
    <property type="entry name" value="PROTEASE-RELATED"/>
    <property type="match status" value="1"/>
</dbReference>
<dbReference type="GO" id="GO:0080120">
    <property type="term" value="P:CAAX-box protein maturation"/>
    <property type="evidence" value="ECO:0007669"/>
    <property type="project" value="UniProtKB-ARBA"/>
</dbReference>
<name>A0A1A5YEQ3_9BACL</name>
<dbReference type="InterPro" id="IPR003675">
    <property type="entry name" value="Rce1/LyrA-like_dom"/>
</dbReference>
<accession>A0A1A5YEQ3</accession>
<feature type="transmembrane region" description="Helical" evidence="1">
    <location>
        <begin position="76"/>
        <end position="98"/>
    </location>
</feature>
<dbReference type="EMBL" id="LYPA01000066">
    <property type="protein sequence ID" value="OBR64121.1"/>
    <property type="molecule type" value="Genomic_DNA"/>
</dbReference>
<dbReference type="PANTHER" id="PTHR35797:SF1">
    <property type="entry name" value="PROTEASE"/>
    <property type="match status" value="1"/>
</dbReference>
<feature type="transmembrane region" description="Helical" evidence="1">
    <location>
        <begin position="187"/>
        <end position="207"/>
    </location>
</feature>
<sequence length="275" mass="30228">MKAQGTRNFIIFVIVVIASGWFGVWVDSLLEGQQAGNTLGMGLWLVLPLLTVIVLRSFAGDGWKGAGLAPALRTGWPWYLVALLTYPLVTSIVLLAGYATGWIDFSNLRLSALGGVFMSLLLIQFVKNIFEEAVWRGYLTAKLVQRGTGDWALYGIAGIIWGVWHVPYYLYFLPDDMMYTVLPVNKITFAAIAVVSMVAWSVLFVELYRIAGSIWPGVLMHAVEDSLLNPLVIDGYITVAAGKEIWASPITGILPTALYVAAGLTIRSIRRRRSA</sequence>
<dbReference type="RefSeq" id="WP_068685331.1">
    <property type="nucleotide sequence ID" value="NZ_LYPA01000066.1"/>
</dbReference>
<reference evidence="3 4" key="1">
    <citation type="submission" date="2016-05" db="EMBL/GenBank/DDBJ databases">
        <title>Paenibacillus oryzae. sp. nov., isolated from the rice root.</title>
        <authorList>
            <person name="Zhang J."/>
            <person name="Zhang X."/>
        </authorList>
    </citation>
    <scope>NUCLEOTIDE SEQUENCE [LARGE SCALE GENOMIC DNA]</scope>
    <source>
        <strain evidence="3 4">1DrF-4</strain>
    </source>
</reference>
<dbReference type="InterPro" id="IPR042150">
    <property type="entry name" value="MmRce1-like"/>
</dbReference>
<evidence type="ECO:0000259" key="2">
    <source>
        <dbReference type="Pfam" id="PF02517"/>
    </source>
</evidence>
<feature type="transmembrane region" description="Helical" evidence="1">
    <location>
        <begin position="9"/>
        <end position="26"/>
    </location>
</feature>
<comment type="caution">
    <text evidence="3">The sequence shown here is derived from an EMBL/GenBank/DDBJ whole genome shotgun (WGS) entry which is preliminary data.</text>
</comment>
<feature type="domain" description="CAAX prenyl protease 2/Lysostaphin resistance protein A-like" evidence="2">
    <location>
        <begin position="117"/>
        <end position="225"/>
    </location>
</feature>
<feature type="transmembrane region" description="Helical" evidence="1">
    <location>
        <begin position="38"/>
        <end position="55"/>
    </location>
</feature>
<keyword evidence="1" id="KW-0812">Transmembrane</keyword>
<dbReference type="GO" id="GO:0004175">
    <property type="term" value="F:endopeptidase activity"/>
    <property type="evidence" value="ECO:0007669"/>
    <property type="project" value="UniProtKB-ARBA"/>
</dbReference>
<protein>
    <recommendedName>
        <fullName evidence="2">CAAX prenyl protease 2/Lysostaphin resistance protein A-like domain-containing protein</fullName>
    </recommendedName>
</protein>
<dbReference type="Pfam" id="PF02517">
    <property type="entry name" value="Rce1-like"/>
    <property type="match status" value="1"/>
</dbReference>
<keyword evidence="4" id="KW-1185">Reference proteome</keyword>
<organism evidence="3 4">
    <name type="scientific">Paenibacillus oryzae</name>
    <dbReference type="NCBI Taxonomy" id="1844972"/>
    <lineage>
        <taxon>Bacteria</taxon>
        <taxon>Bacillati</taxon>
        <taxon>Bacillota</taxon>
        <taxon>Bacilli</taxon>
        <taxon>Bacillales</taxon>
        <taxon>Paenibacillaceae</taxon>
        <taxon>Paenibacillus</taxon>
    </lineage>
</organism>
<keyword evidence="1" id="KW-1133">Transmembrane helix</keyword>
<evidence type="ECO:0000313" key="3">
    <source>
        <dbReference type="EMBL" id="OBR64121.1"/>
    </source>
</evidence>
<feature type="transmembrane region" description="Helical" evidence="1">
    <location>
        <begin position="110"/>
        <end position="130"/>
    </location>
</feature>